<dbReference type="Pfam" id="PF20174">
    <property type="entry name" value="DUF6540"/>
    <property type="match status" value="1"/>
</dbReference>
<proteinExistence type="predicted"/>
<dbReference type="SMART" id="SM00828">
    <property type="entry name" value="PKS_MT"/>
    <property type="match status" value="1"/>
</dbReference>
<dbReference type="KEGG" id="trg:TRUGW13939_04716"/>
<dbReference type="Proteomes" id="UP000509510">
    <property type="component" value="Chromosome II"/>
</dbReference>
<dbReference type="Gene3D" id="3.40.50.150">
    <property type="entry name" value="Vaccinia Virus protein VP39"/>
    <property type="match status" value="1"/>
</dbReference>
<dbReference type="GeneID" id="55992216"/>
<sequence>MMSLPLIAVARPQGALLVHLITFNGSPFMDHWAYWIAQGIDIDIGFVIHATGDVRNGFQLEIKRSHDLSAPGNEPTTKTPLQWIDQKYVDEGAMLNNGIPIMDYSPVGGIEKSLFQVKAPGKTLNSVEDTICSEKTYRGVAGKRLAMLMQINPVSQRRLSGRQQESYFLARQRINRMAVIAPSSFAQSYAQNFVIKTLRSINIGRLVFILRYNNNEKITSGSTDAATGPEAVIFVNNPRFWTRILIAFDLGFSEAYMLQDIDCDDLGPVFDIYLLNKDQLGFGNPFLVFAQKTLRLFIKPTNSVEQARLNASAHYDTSNKLFASFLSPDMNYSCAHWSADPSETLQSAQERKVDTLLRRLDLSPGHHLLEIGCGWGDVIISAAQKYGCKVTGLTLAKEQKQLADQRIKEAGLQDRVSVLLCDYRRAPMPEKGYDRIISIGMFEHVGKKYFNEYFGTISRLLHPKTGLMVIDGITMTEKMYNNKSPVDTFIDRYIFPGGYLPSINLLTQSLHEGSKGALEITYTKDIGPHYGKTLLAWKEKFEHNWKNIREDYVATHDNASEEDIEAFRRMWIFYFVYCEAGFRSRILGNYIICAARTPEQTMSYESASFENMLK</sequence>
<dbReference type="OrthoDB" id="8300214at2759"/>
<organism evidence="3 4">
    <name type="scientific">Talaromyces rugulosus</name>
    <name type="common">Penicillium rugulosum</name>
    <dbReference type="NCBI Taxonomy" id="121627"/>
    <lineage>
        <taxon>Eukaryota</taxon>
        <taxon>Fungi</taxon>
        <taxon>Dikarya</taxon>
        <taxon>Ascomycota</taxon>
        <taxon>Pezizomycotina</taxon>
        <taxon>Eurotiomycetes</taxon>
        <taxon>Eurotiomycetidae</taxon>
        <taxon>Eurotiales</taxon>
        <taxon>Trichocomaceae</taxon>
        <taxon>Talaromyces</taxon>
        <taxon>Talaromyces sect. Islandici</taxon>
    </lineage>
</organism>
<keyword evidence="4" id="KW-1185">Reference proteome</keyword>
<dbReference type="EMBL" id="CP055899">
    <property type="protein sequence ID" value="QKX57598.1"/>
    <property type="molecule type" value="Genomic_DNA"/>
</dbReference>
<accession>A0A7H8QV45</accession>
<keyword evidence="1" id="KW-0808">Transferase</keyword>
<dbReference type="RefSeq" id="XP_035343776.1">
    <property type="nucleotide sequence ID" value="XM_035487883.1"/>
</dbReference>
<dbReference type="InterPro" id="IPR046670">
    <property type="entry name" value="DUF6540"/>
</dbReference>
<dbReference type="PANTHER" id="PTHR43667:SF2">
    <property type="entry name" value="FATTY ACID C-METHYL TRANSFERASE"/>
    <property type="match status" value="1"/>
</dbReference>
<protein>
    <recommendedName>
        <fullName evidence="2">Polyketide synthase-like methyltransferase domain-containing protein</fullName>
    </recommendedName>
</protein>
<dbReference type="GO" id="GO:0016740">
    <property type="term" value="F:transferase activity"/>
    <property type="evidence" value="ECO:0007669"/>
    <property type="project" value="UniProtKB-KW"/>
</dbReference>
<evidence type="ECO:0000313" key="3">
    <source>
        <dbReference type="EMBL" id="QKX57598.1"/>
    </source>
</evidence>
<evidence type="ECO:0000259" key="2">
    <source>
        <dbReference type="SMART" id="SM00828"/>
    </source>
</evidence>
<dbReference type="SUPFAM" id="SSF53335">
    <property type="entry name" value="S-adenosyl-L-methionine-dependent methyltransferases"/>
    <property type="match status" value="1"/>
</dbReference>
<dbReference type="Pfam" id="PF02353">
    <property type="entry name" value="CMAS"/>
    <property type="match status" value="1"/>
</dbReference>
<dbReference type="AlphaFoldDB" id="A0A7H8QV45"/>
<gene>
    <name evidence="3" type="ORF">TRUGW13939_04716</name>
</gene>
<feature type="domain" description="Polyketide synthase-like methyltransferase" evidence="2">
    <location>
        <begin position="323"/>
        <end position="602"/>
    </location>
</feature>
<name>A0A7H8QV45_TALRU</name>
<dbReference type="InterPro" id="IPR029063">
    <property type="entry name" value="SAM-dependent_MTases_sf"/>
</dbReference>
<evidence type="ECO:0000313" key="4">
    <source>
        <dbReference type="Proteomes" id="UP000509510"/>
    </source>
</evidence>
<reference evidence="4" key="1">
    <citation type="submission" date="2020-06" db="EMBL/GenBank/DDBJ databases">
        <title>A chromosome-scale genome assembly of Talaromyces rugulosus W13939.</title>
        <authorList>
            <person name="Wang B."/>
            <person name="Guo L."/>
            <person name="Ye K."/>
            <person name="Wang L."/>
        </authorList>
    </citation>
    <scope>NUCLEOTIDE SEQUENCE [LARGE SCALE GENOMIC DNA]</scope>
    <source>
        <strain evidence="4">W13939</strain>
    </source>
</reference>
<dbReference type="InterPro" id="IPR050723">
    <property type="entry name" value="CFA/CMAS"/>
</dbReference>
<dbReference type="PANTHER" id="PTHR43667">
    <property type="entry name" value="CYCLOPROPANE-FATTY-ACYL-PHOSPHOLIPID SYNTHASE"/>
    <property type="match status" value="1"/>
</dbReference>
<dbReference type="CDD" id="cd02440">
    <property type="entry name" value="AdoMet_MTases"/>
    <property type="match status" value="1"/>
</dbReference>
<evidence type="ECO:0000256" key="1">
    <source>
        <dbReference type="ARBA" id="ARBA00022679"/>
    </source>
</evidence>
<dbReference type="InterPro" id="IPR020803">
    <property type="entry name" value="MeTfrase_dom"/>
</dbReference>